<feature type="region of interest" description="Disordered" evidence="1">
    <location>
        <begin position="455"/>
        <end position="504"/>
    </location>
</feature>
<keyword evidence="2" id="KW-0812">Transmembrane</keyword>
<reference evidence="3" key="1">
    <citation type="submission" date="2021-01" db="EMBL/GenBank/DDBJ databases">
        <authorList>
            <person name="Corre E."/>
            <person name="Pelletier E."/>
            <person name="Niang G."/>
            <person name="Scheremetjew M."/>
            <person name="Finn R."/>
            <person name="Kale V."/>
            <person name="Holt S."/>
            <person name="Cochrane G."/>
            <person name="Meng A."/>
            <person name="Brown T."/>
            <person name="Cohen L."/>
        </authorList>
    </citation>
    <scope>NUCLEOTIDE SEQUENCE</scope>
    <source>
        <strain evidence="3">CCMP2877</strain>
    </source>
</reference>
<evidence type="ECO:0000313" key="4">
    <source>
        <dbReference type="EMBL" id="CAD9269924.1"/>
    </source>
</evidence>
<gene>
    <name evidence="3" type="ORF">PPAR1163_LOCUS28361</name>
    <name evidence="4" type="ORF">PPAR1163_LOCUS28362</name>
    <name evidence="5" type="ORF">PPAR1163_LOCUS28364</name>
</gene>
<evidence type="ECO:0000313" key="3">
    <source>
        <dbReference type="EMBL" id="CAD9269923.1"/>
    </source>
</evidence>
<evidence type="ECO:0000256" key="1">
    <source>
        <dbReference type="SAM" id="MobiDB-lite"/>
    </source>
</evidence>
<feature type="transmembrane region" description="Helical" evidence="2">
    <location>
        <begin position="310"/>
        <end position="332"/>
    </location>
</feature>
<keyword evidence="2" id="KW-0472">Membrane</keyword>
<sequence length="535" mass="59877">MQPRMMQAMYPITRSPGGPGDGFRNSPGRRCRPKAKVEPHRERDEPHRERDMANTSRTPPVPVLDDKAPLLKQMEYEQIVEDIQGMKRKLRKLAYHHHKAAARGSGEKPRKRHRSRPRSSGSRSRSRHRPSMVGPKGQRPEPVLPSIREQTAPEDYRLVLLPHKKVMSILKFRSLAHIIDPHFGKLSIDCALSVFGFVIILVLLFVGCTVLALCFAGYDTTSFAYLILGMAPFFTMHTLMLGADMSFMILQRFDTMFMIGNILGATACMLIGAENIDMVFCAVMWCCCCLWAIFCDAIHPRFRGLSVKLFFSLGVVVCTAMIVCLLLGLPPVEDKAYFIFEAEMRTTAACIGFIFNMDVFLARYVYQAFRYDDCMVSICTPMRVLAMTPSDERLFRNALEKAEGIEAHGRSAAAVDIDGDPFQTHINRVRPTGDPSYAGVENGRSFNARERIPRRQVKLPSGARHSWDSFLSRDQGERYPAEEPPDGSQYSQGSIPSSSFSSMGSGSIFSSSAFNSIFNFSVSSSGADSRSGSKW</sequence>
<feature type="transmembrane region" description="Helical" evidence="2">
    <location>
        <begin position="279"/>
        <end position="298"/>
    </location>
</feature>
<feature type="region of interest" description="Disordered" evidence="1">
    <location>
        <begin position="1"/>
        <end position="65"/>
    </location>
</feature>
<dbReference type="AlphaFoldDB" id="A0A6U4L1M1"/>
<evidence type="ECO:0008006" key="6">
    <source>
        <dbReference type="Google" id="ProtNLM"/>
    </source>
</evidence>
<feature type="transmembrane region" description="Helical" evidence="2">
    <location>
        <begin position="255"/>
        <end position="273"/>
    </location>
</feature>
<evidence type="ECO:0000313" key="5">
    <source>
        <dbReference type="EMBL" id="CAD9269926.1"/>
    </source>
</evidence>
<proteinExistence type="predicted"/>
<feature type="compositionally biased region" description="Low complexity" evidence="1">
    <location>
        <begin position="487"/>
        <end position="504"/>
    </location>
</feature>
<keyword evidence="2" id="KW-1133">Transmembrane helix</keyword>
<feature type="transmembrane region" description="Helical" evidence="2">
    <location>
        <begin position="344"/>
        <end position="366"/>
    </location>
</feature>
<dbReference type="EMBL" id="HBGJ01045131">
    <property type="protein sequence ID" value="CAD9269923.1"/>
    <property type="molecule type" value="Transcribed_RNA"/>
</dbReference>
<feature type="transmembrane region" description="Helical" evidence="2">
    <location>
        <begin position="224"/>
        <end position="243"/>
    </location>
</feature>
<evidence type="ECO:0000256" key="2">
    <source>
        <dbReference type="SAM" id="Phobius"/>
    </source>
</evidence>
<feature type="region of interest" description="Disordered" evidence="1">
    <location>
        <begin position="94"/>
        <end position="144"/>
    </location>
</feature>
<name>A0A6U4L1M1_9STRA</name>
<dbReference type="EMBL" id="HBGJ01045134">
    <property type="protein sequence ID" value="CAD9269926.1"/>
    <property type="molecule type" value="Transcribed_RNA"/>
</dbReference>
<accession>A0A6U4L1M1</accession>
<feature type="compositionally biased region" description="Basic and acidic residues" evidence="1">
    <location>
        <begin position="35"/>
        <end position="52"/>
    </location>
</feature>
<feature type="transmembrane region" description="Helical" evidence="2">
    <location>
        <begin position="194"/>
        <end position="218"/>
    </location>
</feature>
<dbReference type="EMBL" id="HBGJ01045132">
    <property type="protein sequence ID" value="CAD9269924.1"/>
    <property type="molecule type" value="Transcribed_RNA"/>
</dbReference>
<organism evidence="3">
    <name type="scientific">Phaeomonas parva</name>
    <dbReference type="NCBI Taxonomy" id="124430"/>
    <lineage>
        <taxon>Eukaryota</taxon>
        <taxon>Sar</taxon>
        <taxon>Stramenopiles</taxon>
        <taxon>Ochrophyta</taxon>
        <taxon>Pinguiophyceae</taxon>
        <taxon>Pinguiochrysidales</taxon>
        <taxon>Pinguiochrysidaceae</taxon>
        <taxon>Phaeomonas</taxon>
    </lineage>
</organism>
<protein>
    <recommendedName>
        <fullName evidence="6">Transmembrane protein</fullName>
    </recommendedName>
</protein>